<sequence>MEREDSSKLVRLVGGIPFAGEGQPHCALLLEDATGYGYGAEVESHALGVSKDFHGLQGCCGVDGGHWAVTDNIVLPTKRNLEDRR</sequence>
<dbReference type="AlphaFoldDB" id="M8A490"/>
<evidence type="ECO:0000313" key="1">
    <source>
        <dbReference type="EMBL" id="EMS67192.1"/>
    </source>
</evidence>
<proteinExistence type="predicted"/>
<reference evidence="1" key="1">
    <citation type="journal article" date="2013" name="Nature">
        <title>Draft genome of the wheat A-genome progenitor Triticum urartu.</title>
        <authorList>
            <person name="Ling H.Q."/>
            <person name="Zhao S."/>
            <person name="Liu D."/>
            <person name="Wang J."/>
            <person name="Sun H."/>
            <person name="Zhang C."/>
            <person name="Fan H."/>
            <person name="Li D."/>
            <person name="Dong L."/>
            <person name="Tao Y."/>
            <person name="Gao C."/>
            <person name="Wu H."/>
            <person name="Li Y."/>
            <person name="Cui Y."/>
            <person name="Guo X."/>
            <person name="Zheng S."/>
            <person name="Wang B."/>
            <person name="Yu K."/>
            <person name="Liang Q."/>
            <person name="Yang W."/>
            <person name="Lou X."/>
            <person name="Chen J."/>
            <person name="Feng M."/>
            <person name="Jian J."/>
            <person name="Zhang X."/>
            <person name="Luo G."/>
            <person name="Jiang Y."/>
            <person name="Liu J."/>
            <person name="Wang Z."/>
            <person name="Sha Y."/>
            <person name="Zhang B."/>
            <person name="Wu H."/>
            <person name="Tang D."/>
            <person name="Shen Q."/>
            <person name="Xue P."/>
            <person name="Zou S."/>
            <person name="Wang X."/>
            <person name="Liu X."/>
            <person name="Wang F."/>
            <person name="Yang Y."/>
            <person name="An X."/>
            <person name="Dong Z."/>
            <person name="Zhang K."/>
            <person name="Zhang X."/>
            <person name="Luo M.C."/>
            <person name="Dvorak J."/>
            <person name="Tong Y."/>
            <person name="Wang J."/>
            <person name="Yang H."/>
            <person name="Li Z."/>
            <person name="Wang D."/>
            <person name="Zhang A."/>
            <person name="Wang J."/>
        </authorList>
    </citation>
    <scope>NUCLEOTIDE SEQUENCE</scope>
</reference>
<gene>
    <name evidence="1" type="ORF">TRIUR3_08348</name>
</gene>
<organism evidence="1">
    <name type="scientific">Triticum urartu</name>
    <name type="common">Red wild einkorn</name>
    <name type="synonym">Crithodium urartu</name>
    <dbReference type="NCBI Taxonomy" id="4572"/>
    <lineage>
        <taxon>Eukaryota</taxon>
        <taxon>Viridiplantae</taxon>
        <taxon>Streptophyta</taxon>
        <taxon>Embryophyta</taxon>
        <taxon>Tracheophyta</taxon>
        <taxon>Spermatophyta</taxon>
        <taxon>Magnoliopsida</taxon>
        <taxon>Liliopsida</taxon>
        <taxon>Poales</taxon>
        <taxon>Poaceae</taxon>
        <taxon>BOP clade</taxon>
        <taxon>Pooideae</taxon>
        <taxon>Triticodae</taxon>
        <taxon>Triticeae</taxon>
        <taxon>Triticinae</taxon>
        <taxon>Triticum</taxon>
    </lineage>
</organism>
<accession>M8A490</accession>
<dbReference type="EMBL" id="KD022066">
    <property type="protein sequence ID" value="EMS67192.1"/>
    <property type="molecule type" value="Genomic_DNA"/>
</dbReference>
<name>M8A490_TRIUA</name>
<protein>
    <submittedName>
        <fullName evidence="1">Uncharacterized protein</fullName>
    </submittedName>
</protein>